<evidence type="ECO:0000256" key="11">
    <source>
        <dbReference type="SAM" id="MobiDB-lite"/>
    </source>
</evidence>
<keyword evidence="5" id="KW-0560">Oxidoreductase</keyword>
<dbReference type="PANTHER" id="PTHR23123">
    <property type="entry name" value="PHD/F-BOX CONTAINING PROTEIN"/>
    <property type="match status" value="1"/>
</dbReference>
<organism evidence="14 15">
    <name type="scientific">Porphyridium purpureum</name>
    <name type="common">Red alga</name>
    <name type="synonym">Porphyridium cruentum</name>
    <dbReference type="NCBI Taxonomy" id="35688"/>
    <lineage>
        <taxon>Eukaryota</taxon>
        <taxon>Rhodophyta</taxon>
        <taxon>Bangiophyceae</taxon>
        <taxon>Porphyridiales</taxon>
        <taxon>Porphyridiaceae</taxon>
        <taxon>Porphyridium</taxon>
    </lineage>
</organism>
<keyword evidence="2" id="KW-0479">Metal-binding</keyword>
<evidence type="ECO:0000256" key="2">
    <source>
        <dbReference type="ARBA" id="ARBA00022723"/>
    </source>
</evidence>
<feature type="compositionally biased region" description="Basic and acidic residues" evidence="11">
    <location>
        <begin position="621"/>
        <end position="633"/>
    </location>
</feature>
<evidence type="ECO:0000256" key="10">
    <source>
        <dbReference type="PROSITE-ProRule" id="PRU00146"/>
    </source>
</evidence>
<evidence type="ECO:0000256" key="6">
    <source>
        <dbReference type="ARBA" id="ARBA00023004"/>
    </source>
</evidence>
<dbReference type="GO" id="GO:0016491">
    <property type="term" value="F:oxidoreductase activity"/>
    <property type="evidence" value="ECO:0007669"/>
    <property type="project" value="UniProtKB-KW"/>
</dbReference>
<feature type="domain" description="PHD-type" evidence="12">
    <location>
        <begin position="271"/>
        <end position="329"/>
    </location>
</feature>
<dbReference type="PROSITE" id="PS51184">
    <property type="entry name" value="JMJC"/>
    <property type="match status" value="1"/>
</dbReference>
<evidence type="ECO:0000256" key="4">
    <source>
        <dbReference type="ARBA" id="ARBA00022833"/>
    </source>
</evidence>
<dbReference type="InterPro" id="IPR001965">
    <property type="entry name" value="Znf_PHD"/>
</dbReference>
<feature type="domain" description="PHD-type" evidence="12">
    <location>
        <begin position="481"/>
        <end position="535"/>
    </location>
</feature>
<dbReference type="InterPro" id="IPR019787">
    <property type="entry name" value="Znf_PHD-finger"/>
</dbReference>
<evidence type="ECO:0000256" key="8">
    <source>
        <dbReference type="ARBA" id="ARBA00023163"/>
    </source>
</evidence>
<accession>A0A5J4Z0S0</accession>
<evidence type="ECO:0000256" key="3">
    <source>
        <dbReference type="ARBA" id="ARBA00022771"/>
    </source>
</evidence>
<evidence type="ECO:0000256" key="1">
    <source>
        <dbReference type="ARBA" id="ARBA00004123"/>
    </source>
</evidence>
<evidence type="ECO:0000256" key="9">
    <source>
        <dbReference type="ARBA" id="ARBA00023242"/>
    </source>
</evidence>
<dbReference type="Pfam" id="PF02373">
    <property type="entry name" value="JmjC"/>
    <property type="match status" value="1"/>
</dbReference>
<dbReference type="InterPro" id="IPR013083">
    <property type="entry name" value="Znf_RING/FYVE/PHD"/>
</dbReference>
<feature type="region of interest" description="Disordered" evidence="11">
    <location>
        <begin position="1"/>
        <end position="49"/>
    </location>
</feature>
<keyword evidence="15" id="KW-1185">Reference proteome</keyword>
<feature type="domain" description="PHD-type" evidence="12">
    <location>
        <begin position="667"/>
        <end position="726"/>
    </location>
</feature>
<comment type="caution">
    <text evidence="14">The sequence shown here is derived from an EMBL/GenBank/DDBJ whole genome shotgun (WGS) entry which is preliminary data.</text>
</comment>
<gene>
    <name evidence="14" type="ORF">FVE85_0283</name>
</gene>
<evidence type="ECO:0000313" key="15">
    <source>
        <dbReference type="Proteomes" id="UP000324585"/>
    </source>
</evidence>
<dbReference type="InterPro" id="IPR003347">
    <property type="entry name" value="JmjC_dom"/>
</dbReference>
<dbReference type="SMART" id="SM00249">
    <property type="entry name" value="PHD"/>
    <property type="match status" value="4"/>
</dbReference>
<dbReference type="GO" id="GO:0005634">
    <property type="term" value="C:nucleus"/>
    <property type="evidence" value="ECO:0007669"/>
    <property type="project" value="UniProtKB-SubCell"/>
</dbReference>
<dbReference type="Gene3D" id="3.30.40.10">
    <property type="entry name" value="Zinc/RING finger domain, C3HC4 (zinc finger)"/>
    <property type="match status" value="4"/>
</dbReference>
<evidence type="ECO:0000313" key="14">
    <source>
        <dbReference type="EMBL" id="KAA8496554.1"/>
    </source>
</evidence>
<reference evidence="15" key="1">
    <citation type="journal article" date="2019" name="Nat. Commun.">
        <title>Expansion of phycobilisome linker gene families in mesophilic red algae.</title>
        <authorList>
            <person name="Lee J."/>
            <person name="Kim D."/>
            <person name="Bhattacharya D."/>
            <person name="Yoon H.S."/>
        </authorList>
    </citation>
    <scope>NUCLEOTIDE SEQUENCE [LARGE SCALE GENOMIC DNA]</scope>
    <source>
        <strain evidence="15">CCMP 1328</strain>
    </source>
</reference>
<sequence length="1133" mass="126980">MNSDASRSSGPGSSALAHDALRREPGFRPDLAGGRKAAGQGYSQPLQVRQQDKVVGSVLRTVFETDGFVSPRHPVSTKAEPGMMTVDCSDTAKEVASVADGDEDAPETSERSPLAILQAVASAEYENEQQHMGFEGKSREPMSRKFRLDSNMPYEMAIPLKPFHALQDEHVPFLDALVVKENFNDVPTMSVKVEQDRNAVRSREKAKRYRSFVRQKDQPQHLIHDGEEVFSGPDELRVSPTKDSLDMYHGEQQDRKKKHHFEQDMNQNPEPVYCVCKQPWKGSEFMIGCDGKSCSRWFHPGCITIMGDLKALARTSGGTKFFCNECDSDGVYRIVETVSKGKEDALVTSGAESDKKRKQVQQHGLAAKKATRPLYCVCQKPWRNDRFMIGCEAENCDRWFHPKCIGLGGVDLQSSGGHVFVCDSCDPSGRFQVYRSREEAEVKQAECLSQKEVFANMSAITKSSDKSDDKHQVGGRGEVAATYCVCESPYDAKRFMIGCEATGCDKWFHPECISVSLRLAKHPRAVFFCQWCDPNAEYSVIIPTLKPATASKSKGSRGTTEDESDVGLGAETKSDAGDFRRHADKSVQDDEAADDLAGPRSSAISNLSETALDATSVPQEPKPDSKNSSEKDLSAVAHEHGDGFSRIAYLHETSAAGAAIMETMKASDYCVCKQGTSGAHPEGQDVMIGCESESCNRWFHPACINISLEDATHPKARFICDRCDPSHEFNHVLPRARRKNRVDYMSLNDGHYSEKNSLPLRGTVAFRNMLSKYEFTSDPFVRLRGHELNVEFAEASEMKEPIVIPDVEGLDMLLPEPGSVSADMIGEAVGRSRRLDVIDVQTQSEILPQWTLGQFIDYFNSPPGKRTKVLNVISLEVSHTSLAEKIRAPKFVYEIGWVERCWPKQAILNNLSVYRDHPFTRIQYPKVQLYSLMSAGDTFTDFHVDFGGSSVWYHLFKGRKIFYFIRPTPENLAKYETWANSPTQNSVFFADEVDTCYQVCLQAGNTMIIPSGWIHAVFTPEDSIVFGGNFLHTFNADMQLSVFEIERRSHVPQRYQFPFYAELHLHAIVAYRNRLLRLHHFDDKLGVNERKCLQKLCSETESMVKNGWFKISEQLLSSLGQATSDLKSVFAKW</sequence>
<keyword evidence="4" id="KW-0862">Zinc</keyword>
<feature type="region of interest" description="Disordered" evidence="11">
    <location>
        <begin position="549"/>
        <end position="633"/>
    </location>
</feature>
<dbReference type="PROSITE" id="PS50016">
    <property type="entry name" value="ZF_PHD_2"/>
    <property type="match status" value="4"/>
</dbReference>
<dbReference type="GO" id="GO:0032259">
    <property type="term" value="P:methylation"/>
    <property type="evidence" value="ECO:0007669"/>
    <property type="project" value="UniProtKB-KW"/>
</dbReference>
<dbReference type="AlphaFoldDB" id="A0A5J4Z0S0"/>
<evidence type="ECO:0000256" key="5">
    <source>
        <dbReference type="ARBA" id="ARBA00023002"/>
    </source>
</evidence>
<proteinExistence type="predicted"/>
<feature type="domain" description="JmjC" evidence="13">
    <location>
        <begin position="900"/>
        <end position="1047"/>
    </location>
</feature>
<keyword evidence="9" id="KW-0539">Nucleus</keyword>
<dbReference type="EMBL" id="VRMN01000002">
    <property type="protein sequence ID" value="KAA8496554.1"/>
    <property type="molecule type" value="Genomic_DNA"/>
</dbReference>
<feature type="compositionally biased region" description="Low complexity" evidence="11">
    <location>
        <begin position="1"/>
        <end position="15"/>
    </location>
</feature>
<keyword evidence="8" id="KW-0804">Transcription</keyword>
<dbReference type="Pfam" id="PF00628">
    <property type="entry name" value="PHD"/>
    <property type="match status" value="4"/>
</dbReference>
<dbReference type="InterPro" id="IPR019786">
    <property type="entry name" value="Zinc_finger_PHD-type_CS"/>
</dbReference>
<dbReference type="GO" id="GO:0008168">
    <property type="term" value="F:methyltransferase activity"/>
    <property type="evidence" value="ECO:0007669"/>
    <property type="project" value="UniProtKB-KW"/>
</dbReference>
<keyword evidence="14" id="KW-0489">Methyltransferase</keyword>
<comment type="subcellular location">
    <subcellularLocation>
        <location evidence="1">Nucleus</location>
    </subcellularLocation>
</comment>
<evidence type="ECO:0000256" key="7">
    <source>
        <dbReference type="ARBA" id="ARBA00023015"/>
    </source>
</evidence>
<keyword evidence="6" id="KW-0408">Iron</keyword>
<dbReference type="SMART" id="SM00558">
    <property type="entry name" value="JmjC"/>
    <property type="match status" value="1"/>
</dbReference>
<dbReference type="SUPFAM" id="SSF57903">
    <property type="entry name" value="FYVE/PHD zinc finger"/>
    <property type="match status" value="4"/>
</dbReference>
<feature type="compositionally biased region" description="Basic and acidic residues" evidence="11">
    <location>
        <begin position="572"/>
        <end position="588"/>
    </location>
</feature>
<keyword evidence="7" id="KW-0805">Transcription regulation</keyword>
<evidence type="ECO:0000259" key="13">
    <source>
        <dbReference type="PROSITE" id="PS51184"/>
    </source>
</evidence>
<dbReference type="OrthoDB" id="5876800at2759"/>
<dbReference type="InterPro" id="IPR011011">
    <property type="entry name" value="Znf_FYVE_PHD"/>
</dbReference>
<feature type="domain" description="PHD-type" evidence="12">
    <location>
        <begin position="373"/>
        <end position="428"/>
    </location>
</feature>
<dbReference type="InterPro" id="IPR050690">
    <property type="entry name" value="JHDM1_Histone_Demethylase"/>
</dbReference>
<dbReference type="PROSITE" id="PS01359">
    <property type="entry name" value="ZF_PHD_1"/>
    <property type="match status" value="2"/>
</dbReference>
<dbReference type="SUPFAM" id="SSF51197">
    <property type="entry name" value="Clavaminate synthase-like"/>
    <property type="match status" value="1"/>
</dbReference>
<keyword evidence="14" id="KW-0808">Transferase</keyword>
<dbReference type="GO" id="GO:0008270">
    <property type="term" value="F:zinc ion binding"/>
    <property type="evidence" value="ECO:0007669"/>
    <property type="project" value="UniProtKB-KW"/>
</dbReference>
<protein>
    <submittedName>
        <fullName evidence="14">Lysine-specific demethylase 7A</fullName>
    </submittedName>
</protein>
<dbReference type="Proteomes" id="UP000324585">
    <property type="component" value="Unassembled WGS sequence"/>
</dbReference>
<feature type="region of interest" description="Disordered" evidence="11">
    <location>
        <begin position="240"/>
        <end position="264"/>
    </location>
</feature>
<keyword evidence="3 10" id="KW-0863">Zinc-finger</keyword>
<name>A0A5J4Z0S0_PORPP</name>
<evidence type="ECO:0000259" key="12">
    <source>
        <dbReference type="PROSITE" id="PS50016"/>
    </source>
</evidence>
<dbReference type="Gene3D" id="2.60.120.650">
    <property type="entry name" value="Cupin"/>
    <property type="match status" value="1"/>
</dbReference>
<feature type="compositionally biased region" description="Basic and acidic residues" evidence="11">
    <location>
        <begin position="243"/>
        <end position="254"/>
    </location>
</feature>